<dbReference type="SUPFAM" id="SSF81383">
    <property type="entry name" value="F-box domain"/>
    <property type="match status" value="1"/>
</dbReference>
<dbReference type="InterPro" id="IPR012677">
    <property type="entry name" value="Nucleotide-bd_a/b_plait_sf"/>
</dbReference>
<evidence type="ECO:0000256" key="1">
    <source>
        <dbReference type="ARBA" id="ARBA00022786"/>
    </source>
</evidence>
<dbReference type="SUPFAM" id="SSF54928">
    <property type="entry name" value="RNA-binding domain, RBD"/>
    <property type="match status" value="1"/>
</dbReference>
<accession>A0ABD1ZVA8</accession>
<dbReference type="InterPro" id="IPR032675">
    <property type="entry name" value="LRR_dom_sf"/>
</dbReference>
<dbReference type="PROSITE" id="PS50102">
    <property type="entry name" value="RRM"/>
    <property type="match status" value="1"/>
</dbReference>
<dbReference type="SMART" id="SM00360">
    <property type="entry name" value="RRM"/>
    <property type="match status" value="1"/>
</dbReference>
<organism evidence="6 7">
    <name type="scientific">Vespula squamosa</name>
    <name type="common">Southern yellow jacket</name>
    <name type="synonym">Wasp</name>
    <dbReference type="NCBI Taxonomy" id="30214"/>
    <lineage>
        <taxon>Eukaryota</taxon>
        <taxon>Metazoa</taxon>
        <taxon>Ecdysozoa</taxon>
        <taxon>Arthropoda</taxon>
        <taxon>Hexapoda</taxon>
        <taxon>Insecta</taxon>
        <taxon>Pterygota</taxon>
        <taxon>Neoptera</taxon>
        <taxon>Endopterygota</taxon>
        <taxon>Hymenoptera</taxon>
        <taxon>Apocrita</taxon>
        <taxon>Aculeata</taxon>
        <taxon>Vespoidea</taxon>
        <taxon>Vespidae</taxon>
        <taxon>Vespinae</taxon>
        <taxon>Vespula</taxon>
    </lineage>
</organism>
<dbReference type="Gene3D" id="3.80.10.10">
    <property type="entry name" value="Ribonuclease Inhibitor"/>
    <property type="match status" value="3"/>
</dbReference>
<dbReference type="Pfam" id="PF00646">
    <property type="entry name" value="F-box"/>
    <property type="match status" value="1"/>
</dbReference>
<dbReference type="SMART" id="SM00256">
    <property type="entry name" value="FBOX"/>
    <property type="match status" value="1"/>
</dbReference>
<reference evidence="6 7" key="1">
    <citation type="journal article" date="2024" name="Ann. Entomol. Soc. Am.">
        <title>Genomic analyses of the southern and eastern yellowjacket wasps (Hymenoptera: Vespidae) reveal evolutionary signatures of social life.</title>
        <authorList>
            <person name="Catto M.A."/>
            <person name="Caine P.B."/>
            <person name="Orr S.E."/>
            <person name="Hunt B.G."/>
            <person name="Goodisman M.A.D."/>
        </authorList>
    </citation>
    <scope>NUCLEOTIDE SEQUENCE [LARGE SCALE GENOMIC DNA]</scope>
    <source>
        <strain evidence="6">233</strain>
        <tissue evidence="6">Head and thorax</tissue>
    </source>
</reference>
<dbReference type="InterPro" id="IPR036047">
    <property type="entry name" value="F-box-like_dom_sf"/>
</dbReference>
<keyword evidence="1" id="KW-0833">Ubl conjugation pathway</keyword>
<proteinExistence type="predicted"/>
<dbReference type="AlphaFoldDB" id="A0ABD1ZVA8"/>
<dbReference type="InterPro" id="IPR057207">
    <property type="entry name" value="FBXL15_LRR"/>
</dbReference>
<sequence>MFEDMGKIEFFCEALKRIRIETENGADRITEEGVLPTTVNGIPIRKLFVSNVAQRTTYKELTALFSKYGKVESCYLKTTHNKSNYAFVTFSNVMSAIRAREDGSKKEINLHNRDLKVMPADPWHQPDSIEIKRYTLTKDMNKSRKKSSIEETNHNSVQNYINAPIDTLNDDCLIHIFLYLPIKNRIAIERVCKRWRAVAQKSWYTVKKLDLSHHTWGISPNDKKICTSDLREVLLRCGRFLNHIDISQCYPSLTRSTLVIIGRFCHNLEIVDISGLEISSTGIDLLAKNCTNIKKLNLGHSLSMSFSRHICDRDFKRLFEMNKGLRYLNLYQMSISGKCLNFLSSNAFEELVLNSCDGIQEPFFASALANLTSLKSLLIKDCVCITSRILEPIGRYCTNLKEFELTRFLSVPMCEDALQITQLVNLEILRLIQNGFINDDFLIALASKCKQLIYLDINGCYNVTDTGLQAVATLPRLETLIINNLDKVTAVGLDNMCNIRQLECRSCISINDTGLAILIHVSPNLEVLDLTGCKGITNNIIDVAEYVTSRRSNNIFLKIYIGGTSVTRYNHTSPNLLLLRVPSKKVPKNI</sequence>
<dbReference type="GO" id="GO:0003723">
    <property type="term" value="F:RNA binding"/>
    <property type="evidence" value="ECO:0007669"/>
    <property type="project" value="UniProtKB-UniRule"/>
</dbReference>
<feature type="domain" description="F-box" evidence="5">
    <location>
        <begin position="162"/>
        <end position="206"/>
    </location>
</feature>
<dbReference type="SMART" id="SM00367">
    <property type="entry name" value="LRR_CC"/>
    <property type="match status" value="6"/>
</dbReference>
<dbReference type="Gene3D" id="3.30.70.330">
    <property type="match status" value="1"/>
</dbReference>
<evidence type="ECO:0000313" key="6">
    <source>
        <dbReference type="EMBL" id="KAL2712283.1"/>
    </source>
</evidence>
<evidence type="ECO:0000256" key="2">
    <source>
        <dbReference type="ARBA" id="ARBA00022884"/>
    </source>
</evidence>
<dbReference type="SUPFAM" id="SSF52047">
    <property type="entry name" value="RNI-like"/>
    <property type="match status" value="1"/>
</dbReference>
<dbReference type="Gene3D" id="1.20.1280.50">
    <property type="match status" value="1"/>
</dbReference>
<dbReference type="Proteomes" id="UP001607302">
    <property type="component" value="Unassembled WGS sequence"/>
</dbReference>
<name>A0ABD1ZVA8_VESSQ</name>
<dbReference type="Pfam" id="PF25372">
    <property type="entry name" value="DUF7885"/>
    <property type="match status" value="1"/>
</dbReference>
<dbReference type="Pfam" id="PF00076">
    <property type="entry name" value="RRM_1"/>
    <property type="match status" value="1"/>
</dbReference>
<protein>
    <submittedName>
        <fullName evidence="6">F-box/LRR-repeat protein 7-like</fullName>
    </submittedName>
</protein>
<dbReference type="InterPro" id="IPR006553">
    <property type="entry name" value="Leu-rich_rpt_Cys-con_subtyp"/>
</dbReference>
<dbReference type="PROSITE" id="PS50181">
    <property type="entry name" value="FBOX"/>
    <property type="match status" value="1"/>
</dbReference>
<dbReference type="InterPro" id="IPR000504">
    <property type="entry name" value="RRM_dom"/>
</dbReference>
<dbReference type="PANTHER" id="PTHR13318">
    <property type="entry name" value="PARTNER OF PAIRED, ISOFORM B-RELATED"/>
    <property type="match status" value="1"/>
</dbReference>
<gene>
    <name evidence="6" type="ORF">V1478_017806</name>
</gene>
<evidence type="ECO:0000259" key="5">
    <source>
        <dbReference type="PROSITE" id="PS50181"/>
    </source>
</evidence>
<dbReference type="CDD" id="cd00590">
    <property type="entry name" value="RRM_SF"/>
    <property type="match status" value="1"/>
</dbReference>
<evidence type="ECO:0000256" key="3">
    <source>
        <dbReference type="PROSITE-ProRule" id="PRU00176"/>
    </source>
</evidence>
<evidence type="ECO:0000313" key="7">
    <source>
        <dbReference type="Proteomes" id="UP001607302"/>
    </source>
</evidence>
<dbReference type="InterPro" id="IPR001810">
    <property type="entry name" value="F-box_dom"/>
</dbReference>
<dbReference type="EMBL" id="JAUDFV010000166">
    <property type="protein sequence ID" value="KAL2712283.1"/>
    <property type="molecule type" value="Genomic_DNA"/>
</dbReference>
<comment type="caution">
    <text evidence="6">The sequence shown here is derived from an EMBL/GenBank/DDBJ whole genome shotgun (WGS) entry which is preliminary data.</text>
</comment>
<feature type="domain" description="RRM" evidence="4">
    <location>
        <begin position="45"/>
        <end position="122"/>
    </location>
</feature>
<evidence type="ECO:0000259" key="4">
    <source>
        <dbReference type="PROSITE" id="PS50102"/>
    </source>
</evidence>
<keyword evidence="7" id="KW-1185">Reference proteome</keyword>
<dbReference type="PANTHER" id="PTHR13318:SF95">
    <property type="entry name" value="F-BOX PROTEIN YLR352W"/>
    <property type="match status" value="1"/>
</dbReference>
<dbReference type="InterPro" id="IPR035979">
    <property type="entry name" value="RBD_domain_sf"/>
</dbReference>
<keyword evidence="2 3" id="KW-0694">RNA-binding</keyword>